<dbReference type="AlphaFoldDB" id="M7TEU8"/>
<dbReference type="Proteomes" id="UP000012174">
    <property type="component" value="Unassembled WGS sequence"/>
</dbReference>
<dbReference type="EMBL" id="KB706239">
    <property type="protein sequence ID" value="EMR68456.1"/>
    <property type="molecule type" value="Genomic_DNA"/>
</dbReference>
<dbReference type="HOGENOM" id="CLU_863396_0_0_1"/>
<evidence type="ECO:0000256" key="1">
    <source>
        <dbReference type="SAM" id="MobiDB-lite"/>
    </source>
</evidence>
<keyword evidence="2" id="KW-0472">Membrane</keyword>
<keyword evidence="5" id="KW-1185">Reference proteome</keyword>
<feature type="compositionally biased region" description="Polar residues" evidence="1">
    <location>
        <begin position="34"/>
        <end position="52"/>
    </location>
</feature>
<dbReference type="InterPro" id="IPR001810">
    <property type="entry name" value="F-box_dom"/>
</dbReference>
<dbReference type="InterPro" id="IPR036047">
    <property type="entry name" value="F-box-like_dom_sf"/>
</dbReference>
<protein>
    <submittedName>
        <fullName evidence="4">Putative f-box domain protein</fullName>
    </submittedName>
</protein>
<organism evidence="4 5">
    <name type="scientific">Eutypa lata (strain UCR-EL1)</name>
    <name type="common">Grapevine dieback disease fungus</name>
    <name type="synonym">Eutypa armeniacae</name>
    <dbReference type="NCBI Taxonomy" id="1287681"/>
    <lineage>
        <taxon>Eukaryota</taxon>
        <taxon>Fungi</taxon>
        <taxon>Dikarya</taxon>
        <taxon>Ascomycota</taxon>
        <taxon>Pezizomycotina</taxon>
        <taxon>Sordariomycetes</taxon>
        <taxon>Xylariomycetidae</taxon>
        <taxon>Xylariales</taxon>
        <taxon>Diatrypaceae</taxon>
        <taxon>Eutypa</taxon>
    </lineage>
</organism>
<dbReference type="SUPFAM" id="SSF81383">
    <property type="entry name" value="F-box domain"/>
    <property type="match status" value="1"/>
</dbReference>
<sequence>MGSWDVYCAGCGGPFGYMVKIAAARRRRLRPSPGSGSTSGINDGTGANNTNSEGEDIGVTAAAAPENGDTSSVGGLDPDEGASEDRENRDAGENGDSEDEDEGGPAFISGPGGYDMYGSISLNSDAGADPNFDPYNQCYDSLTDAMRVFPFHKTCLEILAWVLTGSPDLEQLDKDRLYSTLFAHPHISCALDLNYDGPRRDQFWTCARGEEILVADPLPTPPKSEQVSGALQDFLLFQRSGGGGGGGGKDLELDLGARVRSDLFASLPPELLRAVLELLPPKRLAALAAASYVVYCALRDDWGFWKLVSNLLVFIFFYIAAG</sequence>
<gene>
    <name evidence="4" type="ORF">UCREL1_4530</name>
</gene>
<feature type="transmembrane region" description="Helical" evidence="2">
    <location>
        <begin position="302"/>
        <end position="321"/>
    </location>
</feature>
<feature type="compositionally biased region" description="Basic and acidic residues" evidence="1">
    <location>
        <begin position="83"/>
        <end position="92"/>
    </location>
</feature>
<keyword evidence="2" id="KW-0812">Transmembrane</keyword>
<proteinExistence type="predicted"/>
<evidence type="ECO:0000259" key="3">
    <source>
        <dbReference type="PROSITE" id="PS50181"/>
    </source>
</evidence>
<evidence type="ECO:0000313" key="5">
    <source>
        <dbReference type="Proteomes" id="UP000012174"/>
    </source>
</evidence>
<keyword evidence="2" id="KW-1133">Transmembrane helix</keyword>
<dbReference type="eggNOG" id="ENOG502SPFR">
    <property type="taxonomic scope" value="Eukaryota"/>
</dbReference>
<dbReference type="OrthoDB" id="2571985at2759"/>
<feature type="compositionally biased region" description="Acidic residues" evidence="1">
    <location>
        <begin position="93"/>
        <end position="103"/>
    </location>
</feature>
<evidence type="ECO:0000256" key="2">
    <source>
        <dbReference type="SAM" id="Phobius"/>
    </source>
</evidence>
<evidence type="ECO:0000313" key="4">
    <source>
        <dbReference type="EMBL" id="EMR68456.1"/>
    </source>
</evidence>
<reference evidence="5" key="1">
    <citation type="journal article" date="2013" name="Genome Announc.">
        <title>Draft genome sequence of the grapevine dieback fungus Eutypa lata UCR-EL1.</title>
        <authorList>
            <person name="Blanco-Ulate B."/>
            <person name="Rolshausen P.E."/>
            <person name="Cantu D."/>
        </authorList>
    </citation>
    <scope>NUCLEOTIDE SEQUENCE [LARGE SCALE GENOMIC DNA]</scope>
    <source>
        <strain evidence="5">UCR-EL1</strain>
    </source>
</reference>
<name>M7TEU8_EUTLA</name>
<feature type="domain" description="F-box" evidence="3">
    <location>
        <begin position="261"/>
        <end position="308"/>
    </location>
</feature>
<dbReference type="KEGG" id="ela:UCREL1_4530"/>
<dbReference type="PROSITE" id="PS50181">
    <property type="entry name" value="FBOX"/>
    <property type="match status" value="1"/>
</dbReference>
<accession>M7TEU8</accession>
<feature type="region of interest" description="Disordered" evidence="1">
    <location>
        <begin position="28"/>
        <end position="110"/>
    </location>
</feature>